<reference evidence="23 24" key="1">
    <citation type="submission" date="2015-12" db="EMBL/GenBank/DDBJ databases">
        <title>The genome of Folsomia candida.</title>
        <authorList>
            <person name="Faddeeva A."/>
            <person name="Derks M.F."/>
            <person name="Anvar Y."/>
            <person name="Smit S."/>
            <person name="Van Straalen N."/>
            <person name="Roelofs D."/>
        </authorList>
    </citation>
    <scope>NUCLEOTIDE SEQUENCE [LARGE SCALE GENOMIC DNA]</scope>
    <source>
        <strain evidence="23 24">VU population</strain>
        <tissue evidence="23">Whole body</tissue>
    </source>
</reference>
<evidence type="ECO:0000313" key="24">
    <source>
        <dbReference type="Proteomes" id="UP000198287"/>
    </source>
</evidence>
<evidence type="ECO:0000256" key="14">
    <source>
        <dbReference type="ARBA" id="ARBA00023065"/>
    </source>
</evidence>
<feature type="domain" description="RCK N-terminal" evidence="22">
    <location>
        <begin position="348"/>
        <end position="491"/>
    </location>
</feature>
<dbReference type="FunFam" id="3.40.50.720:FF:000005">
    <property type="entry name" value="calcium-activated potassium channel subunit alpha-1 isoform X6"/>
    <property type="match status" value="1"/>
</dbReference>
<dbReference type="InterPro" id="IPR003148">
    <property type="entry name" value="RCK_N"/>
</dbReference>
<dbReference type="Proteomes" id="UP000198287">
    <property type="component" value="Unassembled WGS sequence"/>
</dbReference>
<feature type="transmembrane region" description="Helical" evidence="21">
    <location>
        <begin position="158"/>
        <end position="177"/>
    </location>
</feature>
<evidence type="ECO:0000256" key="8">
    <source>
        <dbReference type="ARBA" id="ARBA00022826"/>
    </source>
</evidence>
<dbReference type="FunFam" id="1.10.287.70:FF:000015">
    <property type="entry name" value="Calcium-activated potassium channel subunit alpha-1 isoform X7"/>
    <property type="match status" value="1"/>
</dbReference>
<dbReference type="Gene3D" id="1.20.120.350">
    <property type="entry name" value="Voltage-gated potassium channels. Chain C"/>
    <property type="match status" value="1"/>
</dbReference>
<feature type="transmembrane region" description="Helical" evidence="21">
    <location>
        <begin position="309"/>
        <end position="329"/>
    </location>
</feature>
<dbReference type="InterPro" id="IPR047871">
    <property type="entry name" value="K_chnl_Slo-like"/>
</dbReference>
<keyword evidence="24" id="KW-1185">Reference proteome</keyword>
<organism evidence="23 24">
    <name type="scientific">Folsomia candida</name>
    <name type="common">Springtail</name>
    <dbReference type="NCBI Taxonomy" id="158441"/>
    <lineage>
        <taxon>Eukaryota</taxon>
        <taxon>Metazoa</taxon>
        <taxon>Ecdysozoa</taxon>
        <taxon>Arthropoda</taxon>
        <taxon>Hexapoda</taxon>
        <taxon>Collembola</taxon>
        <taxon>Entomobryomorpha</taxon>
        <taxon>Isotomoidea</taxon>
        <taxon>Isotomidae</taxon>
        <taxon>Proisotominae</taxon>
        <taxon>Folsomia</taxon>
    </lineage>
</organism>
<gene>
    <name evidence="23" type="ORF">Fcan01_04025</name>
</gene>
<dbReference type="OMA" id="YWCKQCH"/>
<dbReference type="GO" id="GO:0045211">
    <property type="term" value="C:postsynaptic membrane"/>
    <property type="evidence" value="ECO:0007669"/>
    <property type="project" value="TreeGrafter"/>
</dbReference>
<dbReference type="PROSITE" id="PS51201">
    <property type="entry name" value="RCK_N"/>
    <property type="match status" value="2"/>
</dbReference>
<dbReference type="InterPro" id="IPR005821">
    <property type="entry name" value="Ion_trans_dom"/>
</dbReference>
<dbReference type="InterPro" id="IPR048735">
    <property type="entry name" value="Slowpoke-like_C"/>
</dbReference>
<evidence type="ECO:0000256" key="11">
    <source>
        <dbReference type="ARBA" id="ARBA00022882"/>
    </source>
</evidence>
<keyword evidence="14" id="KW-0406">Ion transport</keyword>
<feature type="transmembrane region" description="Helical" evidence="21">
    <location>
        <begin position="242"/>
        <end position="263"/>
    </location>
</feature>
<dbReference type="SUPFAM" id="SSF81324">
    <property type="entry name" value="Voltage-gated potassium channels"/>
    <property type="match status" value="1"/>
</dbReference>
<dbReference type="PRINTS" id="PR00169">
    <property type="entry name" value="KCHANNEL"/>
</dbReference>
<comment type="similarity">
    <text evidence="19">Belongs to the potassium channel family. Calcium-activated (TC 1.A.1.3) subfamily. Slo sub-subfamily.</text>
</comment>
<keyword evidence="13 21" id="KW-1133">Transmembrane helix</keyword>
<evidence type="ECO:0000313" key="23">
    <source>
        <dbReference type="EMBL" id="OXA58921.1"/>
    </source>
</evidence>
<keyword evidence="9" id="KW-0106">Calcium</keyword>
<evidence type="ECO:0000256" key="12">
    <source>
        <dbReference type="ARBA" id="ARBA00022958"/>
    </source>
</evidence>
<dbReference type="Pfam" id="PF03493">
    <property type="entry name" value="BK_channel_a"/>
    <property type="match status" value="1"/>
</dbReference>
<evidence type="ECO:0000256" key="20">
    <source>
        <dbReference type="SAM" id="MobiDB-lite"/>
    </source>
</evidence>
<evidence type="ECO:0000256" key="10">
    <source>
        <dbReference type="ARBA" id="ARBA00022842"/>
    </source>
</evidence>
<keyword evidence="4" id="KW-0633">Potassium transport</keyword>
<keyword evidence="5" id="KW-0597">Phosphoprotein</keyword>
<keyword evidence="11" id="KW-0851">Voltage-gated channel</keyword>
<dbReference type="EMBL" id="LNIX01000002">
    <property type="protein sequence ID" value="OXA58921.1"/>
    <property type="molecule type" value="Genomic_DNA"/>
</dbReference>
<dbReference type="PANTHER" id="PTHR10027">
    <property type="entry name" value="CALCIUM-ACTIVATED POTASSIUM CHANNEL ALPHA CHAIN"/>
    <property type="match status" value="1"/>
</dbReference>
<evidence type="ECO:0000256" key="18">
    <source>
        <dbReference type="ARBA" id="ARBA00031999"/>
    </source>
</evidence>
<feature type="region of interest" description="Disordered" evidence="20">
    <location>
        <begin position="595"/>
        <end position="636"/>
    </location>
</feature>
<evidence type="ECO:0000256" key="21">
    <source>
        <dbReference type="SAM" id="Phobius"/>
    </source>
</evidence>
<dbReference type="InterPro" id="IPR003929">
    <property type="entry name" value="K_chnl_BK_asu"/>
</dbReference>
<evidence type="ECO:0000256" key="19">
    <source>
        <dbReference type="ARBA" id="ARBA00060897"/>
    </source>
</evidence>
<evidence type="ECO:0000256" key="17">
    <source>
        <dbReference type="ARBA" id="ARBA00029579"/>
    </source>
</evidence>
<proteinExistence type="inferred from homology"/>
<keyword evidence="15 21" id="KW-0472">Membrane</keyword>
<dbReference type="PANTHER" id="PTHR10027:SF33">
    <property type="entry name" value="CALCIUM-ACTIVATED POTASSIUM CHANNEL SUBUNIT ALPHA-1-RELATED"/>
    <property type="match status" value="1"/>
</dbReference>
<dbReference type="GO" id="GO:0050804">
    <property type="term" value="P:modulation of chemical synaptic transmission"/>
    <property type="evidence" value="ECO:0007669"/>
    <property type="project" value="UniProtKB-ARBA"/>
</dbReference>
<evidence type="ECO:0000259" key="22">
    <source>
        <dbReference type="PROSITE" id="PS51201"/>
    </source>
</evidence>
<feature type="transmembrane region" description="Helical" evidence="21">
    <location>
        <begin position="21"/>
        <end position="42"/>
    </location>
</feature>
<feature type="domain" description="RCK N-terminal" evidence="22">
    <location>
        <begin position="730"/>
        <end position="886"/>
    </location>
</feature>
<keyword evidence="12" id="KW-0630">Potassium</keyword>
<evidence type="ECO:0000256" key="5">
    <source>
        <dbReference type="ARBA" id="ARBA00022553"/>
    </source>
</evidence>
<keyword evidence="2" id="KW-0813">Transport</keyword>
<dbReference type="SUPFAM" id="SSF51735">
    <property type="entry name" value="NAD(P)-binding Rossmann-fold domains"/>
    <property type="match status" value="1"/>
</dbReference>
<feature type="transmembrane region" description="Helical" evidence="21">
    <location>
        <begin position="120"/>
        <end position="138"/>
    </location>
</feature>
<dbReference type="Gene3D" id="3.40.50.720">
    <property type="entry name" value="NAD(P)-binding Rossmann-like Domain"/>
    <property type="match status" value="1"/>
</dbReference>
<keyword evidence="7" id="KW-0479">Metal-binding</keyword>
<comment type="caution">
    <text evidence="23">The sequence shown here is derived from an EMBL/GenBank/DDBJ whole genome shotgun (WGS) entry which is preliminary data.</text>
</comment>
<evidence type="ECO:0000256" key="13">
    <source>
        <dbReference type="ARBA" id="ARBA00022989"/>
    </source>
</evidence>
<dbReference type="Pfam" id="PF21014">
    <property type="entry name" value="Slowpoke_C"/>
    <property type="match status" value="1"/>
</dbReference>
<keyword evidence="10" id="KW-0460">Magnesium</keyword>
<dbReference type="OrthoDB" id="10035564at2759"/>
<dbReference type="STRING" id="158441.A0A226EQ24"/>
<keyword evidence="16 23" id="KW-0407">Ion channel</keyword>
<evidence type="ECO:0000256" key="4">
    <source>
        <dbReference type="ARBA" id="ARBA00022538"/>
    </source>
</evidence>
<evidence type="ECO:0000256" key="1">
    <source>
        <dbReference type="ARBA" id="ARBA00004651"/>
    </source>
</evidence>
<feature type="transmembrane region" description="Helical" evidence="21">
    <location>
        <begin position="278"/>
        <end position="297"/>
    </location>
</feature>
<dbReference type="FunFam" id="1.20.120.350:FF:000035">
    <property type="entry name" value="Calcium-activated potassium channel slowpoke"/>
    <property type="match status" value="1"/>
</dbReference>
<name>A0A226EQ24_FOLCA</name>
<dbReference type="GO" id="GO:0009410">
    <property type="term" value="P:response to xenobiotic stimulus"/>
    <property type="evidence" value="ECO:0007669"/>
    <property type="project" value="UniProtKB-ARBA"/>
</dbReference>
<evidence type="ECO:0000256" key="15">
    <source>
        <dbReference type="ARBA" id="ARBA00023136"/>
    </source>
</evidence>
<feature type="compositionally biased region" description="Polar residues" evidence="20">
    <location>
        <begin position="618"/>
        <end position="635"/>
    </location>
</feature>
<dbReference type="GO" id="GO:0034702">
    <property type="term" value="C:monoatomic ion channel complex"/>
    <property type="evidence" value="ECO:0007669"/>
    <property type="project" value="UniProtKB-KW"/>
</dbReference>
<dbReference type="AlphaFoldDB" id="A0A226EQ24"/>
<dbReference type="GO" id="GO:0046872">
    <property type="term" value="F:metal ion binding"/>
    <property type="evidence" value="ECO:0007669"/>
    <property type="project" value="UniProtKB-KW"/>
</dbReference>
<feature type="region of interest" description="Disordered" evidence="20">
    <location>
        <begin position="1070"/>
        <end position="1114"/>
    </location>
</feature>
<dbReference type="GO" id="GO:0060072">
    <property type="term" value="F:large conductance calcium-activated potassium channel activity"/>
    <property type="evidence" value="ECO:0007669"/>
    <property type="project" value="TreeGrafter"/>
</dbReference>
<dbReference type="Pfam" id="PF00520">
    <property type="entry name" value="Ion_trans"/>
    <property type="match status" value="1"/>
</dbReference>
<evidence type="ECO:0000256" key="6">
    <source>
        <dbReference type="ARBA" id="ARBA00022692"/>
    </source>
</evidence>
<evidence type="ECO:0000256" key="16">
    <source>
        <dbReference type="ARBA" id="ARBA00023303"/>
    </source>
</evidence>
<dbReference type="PRINTS" id="PR01449">
    <property type="entry name" value="BKCHANNELA"/>
</dbReference>
<evidence type="ECO:0000256" key="9">
    <source>
        <dbReference type="ARBA" id="ARBA00022837"/>
    </source>
</evidence>
<feature type="compositionally biased region" description="Polar residues" evidence="20">
    <location>
        <begin position="1080"/>
        <end position="1090"/>
    </location>
</feature>
<dbReference type="InterPro" id="IPR027359">
    <property type="entry name" value="Volt_channel_dom_sf"/>
</dbReference>
<evidence type="ECO:0000256" key="3">
    <source>
        <dbReference type="ARBA" id="ARBA00022475"/>
    </source>
</evidence>
<comment type="subcellular location">
    <subcellularLocation>
        <location evidence="1">Cell membrane</location>
        <topology evidence="1">Multi-pass membrane protein</topology>
    </subcellularLocation>
</comment>
<evidence type="ECO:0000256" key="2">
    <source>
        <dbReference type="ARBA" id="ARBA00022448"/>
    </source>
</evidence>
<keyword evidence="8" id="KW-0631">Potassium channel</keyword>
<protein>
    <recommendedName>
        <fullName evidence="17">BK channel</fullName>
    </recommendedName>
    <alternativeName>
        <fullName evidence="18">Maxi K channel</fullName>
    </alternativeName>
</protein>
<sequence length="1114" mass="123546">MCDEPVIINPDEEECLKDRKWWCFLLSSIFTFIAGLAIVLIWRALAFICCRKGGNDYSPPGQMTDPKMAKPGEQIVPVGPVQPGMKPGRQQQQEFEASFMTEAKDWAGELISGQTTTGRILVVLVFKLSIASLVIYFVDASSVGVEKCQEWSENVTQQIDLAFNIFFMVYFFIRFIAASDKLWFMLEMYSFVDYFTIPPSFVSIYLNRTWIGLRFLRALRLMTVPDILQYLNVLKTSSSIRLAQLVSIFISVWLTAAGIIHLLENSGDPLDFENPHRISYWTCVYFLIVTMSTVGYGDVYCTTVLGRTFLVFFLLVGLAIFASCIPEIIDLIGSRPKYGGTLKNERGRRHIVVCGHITYESVSHFLKDFLHEDREDVDVEVVFLHRKEPDLELEGLLKRHYTTVKFFQGSMMCSGDLERVKVHEADACLVLANKYCQDPDAEDAANIMRVISIKNFSDEVRVIIQLMQYHNKAYLLNIPSWDWKRGDDVICLAELKLGFIAQSCLAPGFSTMMANLFAMRSFKTSPDTQAWQNDYLQGTGYIGMLLMMQNKDLAISSGRSSNEVATFRKGVRAVQAVGRASDDYSNYNNTAGVGAVLNQTPKPRLNSIAPPGGKTPKNKSNNGISTDNQLNTPNAVNRVPEVEDALAGYHLSYEVKKLMPTSRTQAPGNGVGNATANQMQVGIADDQAKDFDFEKTEMKYDSTGMFHWCPSRNIEECILDRNQAAMTVLNGHVVVCLFADPDSPLIGLRNLVMPLRASNFHYHELKHVVIVGSLDYIRREWKMLQNLPKISILNGSPLSRADLRAVNVNLCDMCVILSAKVPSNDDPTLADKEAMTFDDTIGVMSKASSTGGTERSSPLGSPIVLQRRGSVYGSNVPMITGPFHILIILMQLILFLDQDDDDDPDTELYLTQPFACGTAFAVSVLDSLMSTTYFNQNALTLIRSLITGGATPELELILAEGAGLRGGYSTPETLAHRDRCRVGQIGLFDGPLSQYENGKYGELFAAALRQYGMLCIGLYRFRDTSANPEAPSKRYVITNPPDDFSILSSDQVFVLMQFDPGLEYKPNRGETAGALEGAPTNGNAVTNGVPTSGPIVAHNPMGNPNGGASKDDNS</sequence>
<accession>A0A226EQ24</accession>
<dbReference type="Gene3D" id="1.10.287.70">
    <property type="match status" value="1"/>
</dbReference>
<evidence type="ECO:0000256" key="7">
    <source>
        <dbReference type="ARBA" id="ARBA00022723"/>
    </source>
</evidence>
<dbReference type="InterPro" id="IPR036291">
    <property type="entry name" value="NAD(P)-bd_dom_sf"/>
</dbReference>
<dbReference type="Pfam" id="PF22614">
    <property type="entry name" value="Slo-like_RCK"/>
    <property type="match status" value="2"/>
</dbReference>
<keyword evidence="6 21" id="KW-0812">Transmembrane</keyword>
<keyword evidence="3" id="KW-1003">Cell membrane</keyword>